<dbReference type="PANTHER" id="PTHR35010">
    <property type="entry name" value="BLL4672 PROTEIN-RELATED"/>
    <property type="match status" value="1"/>
</dbReference>
<evidence type="ECO:0000259" key="1">
    <source>
        <dbReference type="Pfam" id="PF17765"/>
    </source>
</evidence>
<dbReference type="Gene3D" id="3.30.450.180">
    <property type="match status" value="1"/>
</dbReference>
<protein>
    <recommendedName>
        <fullName evidence="1">MmyB-like transcription regulator ligand binding domain-containing protein</fullName>
    </recommendedName>
</protein>
<proteinExistence type="predicted"/>
<name>A0A3B0SVH4_9ZZZZ</name>
<dbReference type="EMBL" id="UOEK01000346">
    <property type="protein sequence ID" value="VAW06312.1"/>
    <property type="molecule type" value="Genomic_DNA"/>
</dbReference>
<dbReference type="Pfam" id="PF17765">
    <property type="entry name" value="MLTR_LBD"/>
    <property type="match status" value="1"/>
</dbReference>
<gene>
    <name evidence="2" type="ORF">MNBD_ACTINO02-2913</name>
</gene>
<sequence length="210" mass="23615">MVHHLSEYLEIPLSERNTLLHAAGFAATYRARDLSDNEMAQVRAAIDWTLERHDPFPALALDRHWTVVRANSSAKIMIAAIGLSEGESMLSAITDTQRMEAAIANWDEVAQHLIVRLRTESTFVGGDPILESTANRMVEERQTRWPERTESLQAVVPIQFRAQDMVLSLFSTIAQFGTAEDIALADLRIEMYFPADDQTRQVLMAMANTT</sequence>
<dbReference type="InterPro" id="IPR041413">
    <property type="entry name" value="MLTR_LBD"/>
</dbReference>
<evidence type="ECO:0000313" key="2">
    <source>
        <dbReference type="EMBL" id="VAW06312.1"/>
    </source>
</evidence>
<dbReference type="AlphaFoldDB" id="A0A3B0SVH4"/>
<organism evidence="2">
    <name type="scientific">hydrothermal vent metagenome</name>
    <dbReference type="NCBI Taxonomy" id="652676"/>
    <lineage>
        <taxon>unclassified sequences</taxon>
        <taxon>metagenomes</taxon>
        <taxon>ecological metagenomes</taxon>
    </lineage>
</organism>
<reference evidence="2" key="1">
    <citation type="submission" date="2018-06" db="EMBL/GenBank/DDBJ databases">
        <authorList>
            <person name="Zhirakovskaya E."/>
        </authorList>
    </citation>
    <scope>NUCLEOTIDE SEQUENCE</scope>
</reference>
<dbReference type="PANTHER" id="PTHR35010:SF4">
    <property type="entry name" value="BLL5781 PROTEIN"/>
    <property type="match status" value="1"/>
</dbReference>
<feature type="domain" description="MmyB-like transcription regulator ligand binding" evidence="1">
    <location>
        <begin position="42"/>
        <end position="203"/>
    </location>
</feature>
<accession>A0A3B0SVH4</accession>